<accession>A0ABY0FKT2</accession>
<reference evidence="14 15" key="1">
    <citation type="journal article" date="2018" name="bioRxiv">
        <title>Evidence of independent acquisition and adaption of ultra-small bacteria to human hosts across the highly diverse yet reduced genomes of the phylum Saccharibacteria.</title>
        <authorList>
            <person name="McLean J.S."/>
            <person name="Bor B."/>
            <person name="To T.T."/>
            <person name="Liu Q."/>
            <person name="Kearns K.A."/>
            <person name="Solden L.M."/>
            <person name="Wrighton K.C."/>
            <person name="He X."/>
            <person name="Shi W."/>
        </authorList>
    </citation>
    <scope>NUCLEOTIDE SEQUENCE [LARGE SCALE GENOMIC DNA]</scope>
    <source>
        <strain evidence="14 15">TM7_KMM_G3_1_HOT_351</strain>
    </source>
</reference>
<evidence type="ECO:0000256" key="4">
    <source>
        <dbReference type="ARBA" id="ARBA00022723"/>
    </source>
</evidence>
<dbReference type="NCBIfam" id="NF000711">
    <property type="entry name" value="PRK00039.2-1"/>
    <property type="match status" value="1"/>
</dbReference>
<organism evidence="14 15">
    <name type="scientific">Candidatus Nanosyncoccus nanoralicus</name>
    <dbReference type="NCBI Taxonomy" id="2171996"/>
    <lineage>
        <taxon>Bacteria</taxon>
        <taxon>Candidatus Saccharimonadota</taxon>
        <taxon>Candidatus Nanosyncoccalia</taxon>
        <taxon>Candidatus Nanosyncoccales</taxon>
        <taxon>Candidatus Nanosyncoccaceae</taxon>
        <taxon>Candidatus Nanosyncoccus</taxon>
    </lineage>
</organism>
<dbReference type="InterPro" id="IPR002176">
    <property type="entry name" value="X-over_junc_endoDNase_RuvC"/>
</dbReference>
<keyword evidence="3 12" id="KW-0540">Nuclease</keyword>
<evidence type="ECO:0000313" key="14">
    <source>
        <dbReference type="EMBL" id="RYC74029.1"/>
    </source>
</evidence>
<evidence type="ECO:0000256" key="12">
    <source>
        <dbReference type="HAMAP-Rule" id="MF_00034"/>
    </source>
</evidence>
<feature type="binding site" evidence="12">
    <location>
        <position position="146"/>
    </location>
    <ligand>
        <name>Mg(2+)</name>
        <dbReference type="ChEBI" id="CHEBI:18420"/>
        <label>1</label>
    </ligand>
</feature>
<keyword evidence="8 12" id="KW-0460">Magnesium</keyword>
<name>A0ABY0FKT2_9BACT</name>
<dbReference type="Pfam" id="PF02075">
    <property type="entry name" value="RuvC"/>
    <property type="match status" value="1"/>
</dbReference>
<comment type="subcellular location">
    <subcellularLocation>
        <location evidence="12">Cytoplasm</location>
    </subcellularLocation>
</comment>
<dbReference type="PROSITE" id="PS01321">
    <property type="entry name" value="RUVC"/>
    <property type="match status" value="1"/>
</dbReference>
<evidence type="ECO:0000256" key="2">
    <source>
        <dbReference type="ARBA" id="ARBA00022490"/>
    </source>
</evidence>
<comment type="caution">
    <text evidence="14">The sequence shown here is derived from an EMBL/GenBank/DDBJ whole genome shotgun (WGS) entry which is preliminary data.</text>
</comment>
<gene>
    <name evidence="12 14" type="primary">ruvC</name>
    <name evidence="14" type="ORF">G3KMM_00075</name>
</gene>
<dbReference type="PANTHER" id="PTHR30194">
    <property type="entry name" value="CROSSOVER JUNCTION ENDODEOXYRIBONUCLEASE RUVC"/>
    <property type="match status" value="1"/>
</dbReference>
<keyword evidence="4 12" id="KW-0479">Metal-binding</keyword>
<evidence type="ECO:0000256" key="8">
    <source>
        <dbReference type="ARBA" id="ARBA00022842"/>
    </source>
</evidence>
<dbReference type="EC" id="3.1.21.10" evidence="12 13"/>
<dbReference type="SUPFAM" id="SSF53098">
    <property type="entry name" value="Ribonuclease H-like"/>
    <property type="match status" value="1"/>
</dbReference>
<dbReference type="Proteomes" id="UP001191004">
    <property type="component" value="Unassembled WGS sequence"/>
</dbReference>
<feature type="active site" evidence="12">
    <location>
        <position position="7"/>
    </location>
</feature>
<keyword evidence="9 12" id="KW-0238">DNA-binding</keyword>
<comment type="cofactor">
    <cofactor evidence="12">
        <name>Mg(2+)</name>
        <dbReference type="ChEBI" id="CHEBI:18420"/>
    </cofactor>
    <text evidence="12">Binds 2 Mg(2+) ion per subunit.</text>
</comment>
<evidence type="ECO:0000256" key="13">
    <source>
        <dbReference type="NCBIfam" id="TIGR00228"/>
    </source>
</evidence>
<keyword evidence="10 12" id="KW-0233">DNA recombination</keyword>
<keyword evidence="5 12" id="KW-0255">Endonuclease</keyword>
<comment type="similarity">
    <text evidence="1 12">Belongs to the RuvC family.</text>
</comment>
<dbReference type="InterPro" id="IPR012337">
    <property type="entry name" value="RNaseH-like_sf"/>
</dbReference>
<evidence type="ECO:0000256" key="11">
    <source>
        <dbReference type="ARBA" id="ARBA00023204"/>
    </source>
</evidence>
<dbReference type="Gene3D" id="3.30.420.10">
    <property type="entry name" value="Ribonuclease H-like superfamily/Ribonuclease H"/>
    <property type="match status" value="1"/>
</dbReference>
<comment type="function">
    <text evidence="12">The RuvA-RuvB-RuvC complex processes Holliday junction (HJ) DNA during genetic recombination and DNA repair. Endonuclease that resolves HJ intermediates. Cleaves cruciform DNA by making single-stranded nicks across the HJ at symmetrical positions within the homologous arms, yielding a 5'-phosphate and a 3'-hydroxyl group; requires a central core of homology in the junction. The consensus cleavage sequence is 5'-(A/T)TT(C/G)-3'. Cleavage occurs on the 3'-side of the TT dinucleotide at the point of strand exchange. HJ branch migration catalyzed by RuvA-RuvB allows RuvC to scan DNA until it finds its consensus sequence, where it cleaves and resolves the cruciform DNA.</text>
</comment>
<evidence type="ECO:0000256" key="3">
    <source>
        <dbReference type="ARBA" id="ARBA00022722"/>
    </source>
</evidence>
<dbReference type="EMBL" id="PRLL01000001">
    <property type="protein sequence ID" value="RYC74029.1"/>
    <property type="molecule type" value="Genomic_DNA"/>
</dbReference>
<dbReference type="HAMAP" id="MF_00034">
    <property type="entry name" value="RuvC"/>
    <property type="match status" value="1"/>
</dbReference>
<evidence type="ECO:0000256" key="6">
    <source>
        <dbReference type="ARBA" id="ARBA00022763"/>
    </source>
</evidence>
<keyword evidence="11 12" id="KW-0234">DNA repair</keyword>
<sequence>MRILGIDPGTGICGFGVIEIKQQNGRTTGRAKMIDNGVITTPAHTPLQERLLDIYESLHEIIKLDQPDCVSIEKLFFTKNITTGISVAEARGVALLVCRQHNLPTFEYTPNEIKKTMTGYGSADKKQMQEMVKLHLNLSEVPKPDDAADALAAAITHSLMHLGE</sequence>
<keyword evidence="7 12" id="KW-0378">Hydrolase</keyword>
<dbReference type="NCBIfam" id="TIGR00228">
    <property type="entry name" value="ruvC"/>
    <property type="match status" value="1"/>
</dbReference>
<feature type="binding site" evidence="12">
    <location>
        <position position="73"/>
    </location>
    <ligand>
        <name>Mg(2+)</name>
        <dbReference type="ChEBI" id="CHEBI:18420"/>
        <label>2</label>
    </ligand>
</feature>
<comment type="subunit">
    <text evidence="12">Homodimer which binds Holliday junction (HJ) DNA. The HJ becomes 2-fold symmetrical on binding to RuvC with unstacked arms; it has a different conformation from HJ DNA in complex with RuvA. In the full resolvosome a probable DNA-RuvA(4)-RuvB(12)-RuvC(2) complex forms which resolves the HJ.</text>
</comment>
<dbReference type="PANTHER" id="PTHR30194:SF3">
    <property type="entry name" value="CROSSOVER JUNCTION ENDODEOXYRIBONUCLEASE RUVC"/>
    <property type="match status" value="1"/>
</dbReference>
<dbReference type="InterPro" id="IPR036397">
    <property type="entry name" value="RNaseH_sf"/>
</dbReference>
<dbReference type="InterPro" id="IPR020563">
    <property type="entry name" value="X-over_junc_endoDNase_Mg_BS"/>
</dbReference>
<keyword evidence="2 12" id="KW-0963">Cytoplasm</keyword>
<proteinExistence type="inferred from homology"/>
<evidence type="ECO:0000256" key="10">
    <source>
        <dbReference type="ARBA" id="ARBA00023172"/>
    </source>
</evidence>
<evidence type="ECO:0000256" key="9">
    <source>
        <dbReference type="ARBA" id="ARBA00023125"/>
    </source>
</evidence>
<keyword evidence="15" id="KW-1185">Reference proteome</keyword>
<evidence type="ECO:0000256" key="1">
    <source>
        <dbReference type="ARBA" id="ARBA00009518"/>
    </source>
</evidence>
<keyword evidence="6 12" id="KW-0227">DNA damage</keyword>
<comment type="catalytic activity">
    <reaction evidence="12">
        <text>Endonucleolytic cleavage at a junction such as a reciprocal single-stranded crossover between two homologous DNA duplexes (Holliday junction).</text>
        <dbReference type="EC" id="3.1.21.10"/>
    </reaction>
</comment>
<evidence type="ECO:0000313" key="15">
    <source>
        <dbReference type="Proteomes" id="UP001191004"/>
    </source>
</evidence>
<dbReference type="RefSeq" id="WP_129603938.1">
    <property type="nucleotide sequence ID" value="NZ_PRLL01000001.1"/>
</dbReference>
<evidence type="ECO:0000256" key="5">
    <source>
        <dbReference type="ARBA" id="ARBA00022759"/>
    </source>
</evidence>
<dbReference type="CDD" id="cd16962">
    <property type="entry name" value="RuvC"/>
    <property type="match status" value="1"/>
</dbReference>
<dbReference type="PRINTS" id="PR00696">
    <property type="entry name" value="RSOLVASERUVC"/>
</dbReference>
<reference evidence="14 15" key="2">
    <citation type="journal article" date="2020" name="Cell Rep.">
        <title>Acquisition and Adaptation of Ultra-small Parasitic Reduced Genome Bacteria to Mammalian Hosts.</title>
        <authorList>
            <person name="McLean J.S."/>
            <person name="Bor B."/>
            <person name="Kerns K.A."/>
            <person name="Liu Q."/>
            <person name="To T.T."/>
            <person name="Solden L."/>
            <person name="Hendrickson E.L."/>
            <person name="Wrighton K."/>
            <person name="Shi W."/>
            <person name="He X."/>
        </authorList>
    </citation>
    <scope>NUCLEOTIDE SEQUENCE [LARGE SCALE GENOMIC DNA]</scope>
    <source>
        <strain evidence="14 15">TM7_KMM_G3_1_HOT_351</strain>
    </source>
</reference>
<dbReference type="GO" id="GO:0016787">
    <property type="term" value="F:hydrolase activity"/>
    <property type="evidence" value="ECO:0007669"/>
    <property type="project" value="UniProtKB-KW"/>
</dbReference>
<protein>
    <recommendedName>
        <fullName evidence="12 13">Crossover junction endodeoxyribonuclease RuvC</fullName>
        <ecNumber evidence="12 13">3.1.21.10</ecNumber>
    </recommendedName>
    <alternativeName>
        <fullName evidence="12">Holliday junction nuclease RuvC</fullName>
    </alternativeName>
    <alternativeName>
        <fullName evidence="12">Holliday junction resolvase RuvC</fullName>
    </alternativeName>
</protein>
<feature type="active site" evidence="12">
    <location>
        <position position="146"/>
    </location>
</feature>
<evidence type="ECO:0000256" key="7">
    <source>
        <dbReference type="ARBA" id="ARBA00022801"/>
    </source>
</evidence>
<feature type="binding site" evidence="12">
    <location>
        <position position="7"/>
    </location>
    <ligand>
        <name>Mg(2+)</name>
        <dbReference type="ChEBI" id="CHEBI:18420"/>
        <label>1</label>
    </ligand>
</feature>
<feature type="active site" evidence="12">
    <location>
        <position position="73"/>
    </location>
</feature>